<feature type="transmembrane region" description="Helical" evidence="2">
    <location>
        <begin position="187"/>
        <end position="207"/>
    </location>
</feature>
<proteinExistence type="predicted"/>
<evidence type="ECO:0000256" key="2">
    <source>
        <dbReference type="SAM" id="Phobius"/>
    </source>
</evidence>
<evidence type="ECO:0008006" key="4">
    <source>
        <dbReference type="Google" id="ProtNLM"/>
    </source>
</evidence>
<gene>
    <name evidence="3" type="ORF">SCFA_140010</name>
</gene>
<accession>A0A485LW43</accession>
<dbReference type="AlphaFoldDB" id="A0A485LW43"/>
<feature type="transmembrane region" description="Helical" evidence="2">
    <location>
        <begin position="244"/>
        <end position="262"/>
    </location>
</feature>
<organism evidence="3">
    <name type="scientific">anaerobic digester metagenome</name>
    <dbReference type="NCBI Taxonomy" id="1263854"/>
    <lineage>
        <taxon>unclassified sequences</taxon>
        <taxon>metagenomes</taxon>
        <taxon>ecological metagenomes</taxon>
    </lineage>
</organism>
<dbReference type="EMBL" id="CAADRM010000046">
    <property type="protein sequence ID" value="VFU12525.1"/>
    <property type="molecule type" value="Genomic_DNA"/>
</dbReference>
<protein>
    <recommendedName>
        <fullName evidence="4">Double zinc ribbon</fullName>
    </recommendedName>
</protein>
<sequence>MKTSPQPKGPWIHRFSIRIFTVVLAILVYWVLGFLVEDIKSIKGPQYDEIERKHVDQTLVERDKNLVADIAELDRAISNKREEIRIVGDSSRNLQETITQMIELQKLSVQKSITLPEAEQTNLSESLSRFLEYQRRYQEYNAELSALTDRKQSLESERLIVKRKIEQQQKPARDEYQRLAEKHRLRLAAFQLMILIPLLAVGVFLTVKKRGSIYFPLFLGYGAAVLLKVSLVVHAYFPSRYFKYILVTVLLVAVARLLIYFIRVVAFPKAQWLTKQYREAYERFLCPVCEYPIRTGPRKFLFWTRRTVNNVVLPQEAHGDKPYSCPACGTALFEECPECHGIRHALLPHCEHCGAAKEIAENSGNSGSGNLHQAASR</sequence>
<feature type="transmembrane region" description="Helical" evidence="2">
    <location>
        <begin position="213"/>
        <end position="237"/>
    </location>
</feature>
<name>A0A485LW43_9ZZZZ</name>
<feature type="coiled-coil region" evidence="1">
    <location>
        <begin position="130"/>
        <end position="157"/>
    </location>
</feature>
<feature type="transmembrane region" description="Helical" evidence="2">
    <location>
        <begin position="15"/>
        <end position="36"/>
    </location>
</feature>
<reference evidence="3" key="1">
    <citation type="submission" date="2019-03" db="EMBL/GenBank/DDBJ databases">
        <authorList>
            <person name="Hao L."/>
        </authorList>
    </citation>
    <scope>NUCLEOTIDE SEQUENCE</scope>
</reference>
<keyword evidence="2" id="KW-1133">Transmembrane helix</keyword>
<keyword evidence="1" id="KW-0175">Coiled coil</keyword>
<evidence type="ECO:0000313" key="3">
    <source>
        <dbReference type="EMBL" id="VFU12525.1"/>
    </source>
</evidence>
<evidence type="ECO:0000256" key="1">
    <source>
        <dbReference type="SAM" id="Coils"/>
    </source>
</evidence>
<keyword evidence="2" id="KW-0472">Membrane</keyword>
<keyword evidence="2" id="KW-0812">Transmembrane</keyword>